<dbReference type="HOGENOM" id="CLU_073076_2_2_7"/>
<evidence type="ECO:0000256" key="1">
    <source>
        <dbReference type="SAM" id="Coils"/>
    </source>
</evidence>
<dbReference type="AlphaFoldDB" id="C0QJZ7"/>
<proteinExistence type="predicted"/>
<dbReference type="RefSeq" id="WP_015904785.1">
    <property type="nucleotide sequence ID" value="NC_012108.1"/>
</dbReference>
<feature type="domain" description="C4-type zinc ribbon" evidence="2">
    <location>
        <begin position="203"/>
        <end position="234"/>
    </location>
</feature>
<accession>C0QJZ7</accession>
<dbReference type="KEGG" id="dat:HRM2_29350"/>
<keyword evidence="5" id="KW-1185">Reference proteome</keyword>
<dbReference type="STRING" id="177437.HRM2_29350"/>
<dbReference type="InterPro" id="IPR052376">
    <property type="entry name" value="Oxidative_Scav/Glycosyltrans"/>
</dbReference>
<feature type="coiled-coil region" evidence="1">
    <location>
        <begin position="15"/>
        <end position="70"/>
    </location>
</feature>
<evidence type="ECO:0000313" key="5">
    <source>
        <dbReference type="Proteomes" id="UP000000442"/>
    </source>
</evidence>
<sequence>MQEITREDVNILVQLQKAETETVRIESFLKKIENEKIGVEKELVTFRTALEEHKNALSQSETLCRETEAEIQMLGERVVRSNEKLRQVKTNKEYQALQREVDDNRKRKESLENSFMQILETKEANEAIVAEREAELAQLSEKIRADQAEIDKKGEDDRALLEQYRKQREEIGKNLDPSLYRQFNQISDASGGLAVVQVKERLCRGCFMSIPHQLYIEVQRCNSLILCPQCNRILYYAEPEENTVKAE</sequence>
<gene>
    <name evidence="4" type="ordered locus">HRM2_29350</name>
</gene>
<dbReference type="Pfam" id="PF02591">
    <property type="entry name" value="Zn_ribbon_9"/>
    <property type="match status" value="1"/>
</dbReference>
<dbReference type="eggNOG" id="COG1579">
    <property type="taxonomic scope" value="Bacteria"/>
</dbReference>
<feature type="coiled-coil region" evidence="1">
    <location>
        <begin position="94"/>
        <end position="156"/>
    </location>
</feature>
<organism evidence="4 5">
    <name type="scientific">Desulforapulum autotrophicum (strain ATCC 43914 / DSM 3382 / VKM B-1955 / HRM2)</name>
    <name type="common">Desulfobacterium autotrophicum</name>
    <dbReference type="NCBI Taxonomy" id="177437"/>
    <lineage>
        <taxon>Bacteria</taxon>
        <taxon>Pseudomonadati</taxon>
        <taxon>Thermodesulfobacteriota</taxon>
        <taxon>Desulfobacteria</taxon>
        <taxon>Desulfobacterales</taxon>
        <taxon>Desulfobacteraceae</taxon>
        <taxon>Desulforapulum</taxon>
    </lineage>
</organism>
<feature type="domain" description="CT398-like coiled coil hairpin" evidence="3">
    <location>
        <begin position="39"/>
        <end position="189"/>
    </location>
</feature>
<dbReference type="EMBL" id="CP001087">
    <property type="protein sequence ID" value="ACN16023.1"/>
    <property type="molecule type" value="Genomic_DNA"/>
</dbReference>
<dbReference type="PANTHER" id="PTHR39082:SF1">
    <property type="entry name" value="SCAVENGER RECEPTOR CLASS A MEMBER 3"/>
    <property type="match status" value="1"/>
</dbReference>
<evidence type="ECO:0000259" key="3">
    <source>
        <dbReference type="Pfam" id="PF24481"/>
    </source>
</evidence>
<protein>
    <submittedName>
        <fullName evidence="4">Nucleic acid-binding Zn-ribbon protein</fullName>
    </submittedName>
</protein>
<evidence type="ECO:0000313" key="4">
    <source>
        <dbReference type="EMBL" id="ACN16023.1"/>
    </source>
</evidence>
<dbReference type="InterPro" id="IPR056003">
    <property type="entry name" value="CT398_CC_hairpin"/>
</dbReference>
<dbReference type="InterPro" id="IPR003743">
    <property type="entry name" value="Zf-RING_7"/>
</dbReference>
<evidence type="ECO:0000259" key="2">
    <source>
        <dbReference type="Pfam" id="PF02591"/>
    </source>
</evidence>
<dbReference type="PANTHER" id="PTHR39082">
    <property type="entry name" value="PHOSPHOLIPASE C-BETA-2-RELATED"/>
    <property type="match status" value="1"/>
</dbReference>
<name>C0QJZ7_DESAH</name>
<reference evidence="4 5" key="1">
    <citation type="journal article" date="2009" name="Environ. Microbiol.">
        <title>Genome sequence of Desulfobacterium autotrophicum HRM2, a marine sulfate reducer oxidizing organic carbon completely to carbon dioxide.</title>
        <authorList>
            <person name="Strittmatter A.W."/>
            <person name="Liesegang H."/>
            <person name="Rabus R."/>
            <person name="Decker I."/>
            <person name="Amann J."/>
            <person name="Andres S."/>
            <person name="Henne A."/>
            <person name="Fricke W.F."/>
            <person name="Martinez-Arias R."/>
            <person name="Bartels D."/>
            <person name="Goesmann A."/>
            <person name="Krause L."/>
            <person name="Puehler A."/>
            <person name="Klenk H.P."/>
            <person name="Richter M."/>
            <person name="Schuler M."/>
            <person name="Gloeckner F.O."/>
            <person name="Meyerdierks A."/>
            <person name="Gottschalk G."/>
            <person name="Amann R."/>
        </authorList>
    </citation>
    <scope>NUCLEOTIDE SEQUENCE [LARGE SCALE GENOMIC DNA]</scope>
    <source>
        <strain evidence="5">ATCC 43914 / DSM 3382 / HRM2</strain>
    </source>
</reference>
<dbReference type="Gene3D" id="1.10.287.1490">
    <property type="match status" value="1"/>
</dbReference>
<dbReference type="Proteomes" id="UP000000442">
    <property type="component" value="Chromosome"/>
</dbReference>
<dbReference type="Pfam" id="PF24481">
    <property type="entry name" value="CT398_CC"/>
    <property type="match status" value="1"/>
</dbReference>
<keyword evidence="1" id="KW-0175">Coiled coil</keyword>
<dbReference type="OrthoDB" id="9795058at2"/>